<dbReference type="PROSITE" id="PS00893">
    <property type="entry name" value="NUDIX_BOX"/>
    <property type="match status" value="1"/>
</dbReference>
<organism evidence="3 4">
    <name type="scientific">Paenibacillus shirakamiensis</name>
    <dbReference type="NCBI Taxonomy" id="1265935"/>
    <lineage>
        <taxon>Bacteria</taxon>
        <taxon>Bacillati</taxon>
        <taxon>Bacillota</taxon>
        <taxon>Bacilli</taxon>
        <taxon>Bacillales</taxon>
        <taxon>Paenibacillaceae</taxon>
        <taxon>Paenibacillus</taxon>
    </lineage>
</organism>
<dbReference type="PROSITE" id="PS51462">
    <property type="entry name" value="NUDIX"/>
    <property type="match status" value="1"/>
</dbReference>
<dbReference type="Proteomes" id="UP001519288">
    <property type="component" value="Unassembled WGS sequence"/>
</dbReference>
<dbReference type="InterPro" id="IPR051325">
    <property type="entry name" value="Nudix_hydrolase_domain"/>
</dbReference>
<gene>
    <name evidence="3" type="ORF">J2Z69_000119</name>
</gene>
<keyword evidence="4" id="KW-1185">Reference proteome</keyword>
<dbReference type="InterPro" id="IPR000086">
    <property type="entry name" value="NUDIX_hydrolase_dom"/>
</dbReference>
<dbReference type="SUPFAM" id="SSF55811">
    <property type="entry name" value="Nudix"/>
    <property type="match status" value="1"/>
</dbReference>
<reference evidence="3 4" key="1">
    <citation type="submission" date="2021-03" db="EMBL/GenBank/DDBJ databases">
        <title>Genomic Encyclopedia of Type Strains, Phase IV (KMG-IV): sequencing the most valuable type-strain genomes for metagenomic binning, comparative biology and taxonomic classification.</title>
        <authorList>
            <person name="Goeker M."/>
        </authorList>
    </citation>
    <scope>NUCLEOTIDE SEQUENCE [LARGE SCALE GENOMIC DNA]</scope>
    <source>
        <strain evidence="3 4">DSM 26806</strain>
    </source>
</reference>
<name>A0ABS4JBK5_9BACL</name>
<feature type="domain" description="Nudix hydrolase" evidence="2">
    <location>
        <begin position="1"/>
        <end position="136"/>
    </location>
</feature>
<dbReference type="CDD" id="cd02883">
    <property type="entry name" value="NUDIX_Hydrolase"/>
    <property type="match status" value="1"/>
</dbReference>
<comment type="caution">
    <text evidence="3">The sequence shown here is derived from an EMBL/GenBank/DDBJ whole genome shotgun (WGS) entry which is preliminary data.</text>
</comment>
<proteinExistence type="predicted"/>
<dbReference type="EMBL" id="JAGGLD010000001">
    <property type="protein sequence ID" value="MBP1999100.1"/>
    <property type="molecule type" value="Genomic_DNA"/>
</dbReference>
<evidence type="ECO:0000256" key="1">
    <source>
        <dbReference type="ARBA" id="ARBA00022801"/>
    </source>
</evidence>
<dbReference type="PANTHER" id="PTHR21340">
    <property type="entry name" value="DIADENOSINE 5,5-P1,P4-TETRAPHOSPHATE PYROPHOSPHOHYDROLASE MUTT"/>
    <property type="match status" value="1"/>
</dbReference>
<dbReference type="InterPro" id="IPR015797">
    <property type="entry name" value="NUDIX_hydrolase-like_dom_sf"/>
</dbReference>
<keyword evidence="1" id="KW-0378">Hydrolase</keyword>
<evidence type="ECO:0000259" key="2">
    <source>
        <dbReference type="PROSITE" id="PS51462"/>
    </source>
</evidence>
<dbReference type="RefSeq" id="WP_209858254.1">
    <property type="nucleotide sequence ID" value="NZ_JAGGLD010000001.1"/>
</dbReference>
<dbReference type="PANTHER" id="PTHR21340:SF0">
    <property type="entry name" value="BIS(5'-NUCLEOSYL)-TETRAPHOSPHATASE [ASYMMETRICAL]"/>
    <property type="match status" value="1"/>
</dbReference>
<dbReference type="Gene3D" id="3.90.79.10">
    <property type="entry name" value="Nucleoside Triphosphate Pyrophosphohydrolase"/>
    <property type="match status" value="1"/>
</dbReference>
<protein>
    <submittedName>
        <fullName evidence="3">8-oxo-dGTP pyrophosphatase MutT (NUDIX family)</fullName>
    </submittedName>
</protein>
<sequence>MKKISVAAFITDGTQFLACHSTGNSFYDLPKGLQEHGESPIEVCLRETQEETGLILDIHELQDLSVFPYMKDKDLHVFRWLTPQLPELEKLECTSYFKHYHSHQMLPEVDGYKYVKYEETEKYMTKSMAGVINKLL</sequence>
<dbReference type="InterPro" id="IPR020084">
    <property type="entry name" value="NUDIX_hydrolase_CS"/>
</dbReference>
<accession>A0ABS4JBK5</accession>
<evidence type="ECO:0000313" key="3">
    <source>
        <dbReference type="EMBL" id="MBP1999100.1"/>
    </source>
</evidence>
<dbReference type="Pfam" id="PF00293">
    <property type="entry name" value="NUDIX"/>
    <property type="match status" value="1"/>
</dbReference>
<evidence type="ECO:0000313" key="4">
    <source>
        <dbReference type="Proteomes" id="UP001519288"/>
    </source>
</evidence>